<evidence type="ECO:0000313" key="2">
    <source>
        <dbReference type="EMBL" id="KAG9246727.1"/>
    </source>
</evidence>
<dbReference type="Proteomes" id="UP000887226">
    <property type="component" value="Unassembled WGS sequence"/>
</dbReference>
<evidence type="ECO:0000259" key="1">
    <source>
        <dbReference type="Pfam" id="PF20150"/>
    </source>
</evidence>
<comment type="caution">
    <text evidence="2">The sequence shown here is derived from an EMBL/GenBank/DDBJ whole genome shotgun (WGS) entry which is preliminary data.</text>
</comment>
<reference evidence="2" key="1">
    <citation type="journal article" date="2021" name="IMA Fungus">
        <title>Genomic characterization of three marine fungi, including Emericellopsis atlantica sp. nov. with signatures of a generalist lifestyle and marine biomass degradation.</title>
        <authorList>
            <person name="Hagestad O.C."/>
            <person name="Hou L."/>
            <person name="Andersen J.H."/>
            <person name="Hansen E.H."/>
            <person name="Altermark B."/>
            <person name="Li C."/>
            <person name="Kuhnert E."/>
            <person name="Cox R.J."/>
            <person name="Crous P.W."/>
            <person name="Spatafora J.W."/>
            <person name="Lail K."/>
            <person name="Amirebrahimi M."/>
            <person name="Lipzen A."/>
            <person name="Pangilinan J."/>
            <person name="Andreopoulos W."/>
            <person name="Hayes R.D."/>
            <person name="Ng V."/>
            <person name="Grigoriev I.V."/>
            <person name="Jackson S.A."/>
            <person name="Sutton T.D.S."/>
            <person name="Dobson A.D.W."/>
            <person name="Rama T."/>
        </authorList>
    </citation>
    <scope>NUCLEOTIDE SEQUENCE</scope>
    <source>
        <strain evidence="2">TRa3180A</strain>
    </source>
</reference>
<dbReference type="OrthoDB" id="3473305at2759"/>
<dbReference type="EMBL" id="MU253794">
    <property type="protein sequence ID" value="KAG9246727.1"/>
    <property type="molecule type" value="Genomic_DNA"/>
</dbReference>
<protein>
    <recommendedName>
        <fullName evidence="1">2EXR domain-containing protein</fullName>
    </recommendedName>
</protein>
<dbReference type="Pfam" id="PF20150">
    <property type="entry name" value="2EXR"/>
    <property type="match status" value="1"/>
</dbReference>
<evidence type="ECO:0000313" key="3">
    <source>
        <dbReference type="Proteomes" id="UP000887226"/>
    </source>
</evidence>
<feature type="domain" description="2EXR" evidence="1">
    <location>
        <begin position="51"/>
        <end position="134"/>
    </location>
</feature>
<dbReference type="PANTHER" id="PTHR35910">
    <property type="entry name" value="2EXR DOMAIN-CONTAINING PROTEIN"/>
    <property type="match status" value="1"/>
</dbReference>
<organism evidence="2 3">
    <name type="scientific">Calycina marina</name>
    <dbReference type="NCBI Taxonomy" id="1763456"/>
    <lineage>
        <taxon>Eukaryota</taxon>
        <taxon>Fungi</taxon>
        <taxon>Dikarya</taxon>
        <taxon>Ascomycota</taxon>
        <taxon>Pezizomycotina</taxon>
        <taxon>Leotiomycetes</taxon>
        <taxon>Helotiales</taxon>
        <taxon>Pezizellaceae</taxon>
        <taxon>Calycina</taxon>
    </lineage>
</organism>
<proteinExistence type="predicted"/>
<dbReference type="AlphaFoldDB" id="A0A9P7Z7I3"/>
<dbReference type="PANTHER" id="PTHR35910:SF6">
    <property type="entry name" value="2EXR DOMAIN-CONTAINING PROTEIN"/>
    <property type="match status" value="1"/>
</dbReference>
<sequence>MMASNSSGDTFDFLEICYRRMVKTKCMMLPHKACPLAALADVAVSGSPVSFTCFNDLPSEIRLKIWSHILWTPQIIRVKIQLFRGYHYLVPLGEHTPLLKVCSESRIAAQYTHKPYYVSDIPPTLFPNLAIDVLWLSELSIGPIRRPTIHDLLPSFAHKRNDLTAMAQDTVLINRSQEMTSIAIPADLWGESMGNLSPTDILKSLLLFPSLVKVNLVASESLSLRHDALIRQVALPKHVPDSLSINQFGITFFSQWTPLKLSWLRLVKLSEVWMEAVIGCNTVRRADAEQSGVYTDDQIYLQFPDLESFRRRVRIEFCTYSSEP</sequence>
<accession>A0A9P7Z7I3</accession>
<keyword evidence="3" id="KW-1185">Reference proteome</keyword>
<name>A0A9P7Z7I3_9HELO</name>
<gene>
    <name evidence="2" type="ORF">BJ878DRAFT_260573</name>
</gene>
<dbReference type="InterPro" id="IPR045518">
    <property type="entry name" value="2EXR"/>
</dbReference>